<keyword evidence="1" id="KW-0472">Membrane</keyword>
<dbReference type="InterPro" id="IPR036397">
    <property type="entry name" value="RNaseH_sf"/>
</dbReference>
<dbReference type="PROSITE" id="PS50994">
    <property type="entry name" value="INTEGRASE"/>
    <property type="match status" value="1"/>
</dbReference>
<evidence type="ECO:0000313" key="4">
    <source>
        <dbReference type="Proteomes" id="UP001630127"/>
    </source>
</evidence>
<evidence type="ECO:0000256" key="1">
    <source>
        <dbReference type="SAM" id="Phobius"/>
    </source>
</evidence>
<keyword evidence="4" id="KW-1185">Reference proteome</keyword>
<feature type="domain" description="Integrase catalytic" evidence="2">
    <location>
        <begin position="99"/>
        <end position="200"/>
    </location>
</feature>
<dbReference type="EMBL" id="JBJUIK010000001">
    <property type="protein sequence ID" value="KAL3537782.1"/>
    <property type="molecule type" value="Genomic_DNA"/>
</dbReference>
<dbReference type="Proteomes" id="UP001630127">
    <property type="component" value="Unassembled WGS sequence"/>
</dbReference>
<dbReference type="InterPro" id="IPR012337">
    <property type="entry name" value="RNaseH-like_sf"/>
</dbReference>
<dbReference type="SUPFAM" id="SSF53098">
    <property type="entry name" value="Ribonuclease H-like"/>
    <property type="match status" value="1"/>
</dbReference>
<proteinExistence type="predicted"/>
<keyword evidence="1" id="KW-0812">Transmembrane</keyword>
<evidence type="ECO:0000313" key="3">
    <source>
        <dbReference type="EMBL" id="KAL3537782.1"/>
    </source>
</evidence>
<dbReference type="PANTHER" id="PTHR35046:SF9">
    <property type="entry name" value="RNA-DIRECTED DNA POLYMERASE"/>
    <property type="match status" value="1"/>
</dbReference>
<reference evidence="3 4" key="1">
    <citation type="submission" date="2024-11" db="EMBL/GenBank/DDBJ databases">
        <title>A near-complete genome assembly of Cinchona calisaya.</title>
        <authorList>
            <person name="Lian D.C."/>
            <person name="Zhao X.W."/>
            <person name="Wei L."/>
        </authorList>
    </citation>
    <scope>NUCLEOTIDE SEQUENCE [LARGE SCALE GENOMIC DNA]</scope>
    <source>
        <tissue evidence="3">Nenye</tissue>
    </source>
</reference>
<dbReference type="InterPro" id="IPR001584">
    <property type="entry name" value="Integrase_cat-core"/>
</dbReference>
<name>A0ABD3B2K9_9GENT</name>
<accession>A0ABD3B2K9</accession>
<organism evidence="3 4">
    <name type="scientific">Cinchona calisaya</name>
    <dbReference type="NCBI Taxonomy" id="153742"/>
    <lineage>
        <taxon>Eukaryota</taxon>
        <taxon>Viridiplantae</taxon>
        <taxon>Streptophyta</taxon>
        <taxon>Embryophyta</taxon>
        <taxon>Tracheophyta</taxon>
        <taxon>Spermatophyta</taxon>
        <taxon>Magnoliopsida</taxon>
        <taxon>eudicotyledons</taxon>
        <taxon>Gunneridae</taxon>
        <taxon>Pentapetalae</taxon>
        <taxon>asterids</taxon>
        <taxon>lamiids</taxon>
        <taxon>Gentianales</taxon>
        <taxon>Rubiaceae</taxon>
        <taxon>Cinchonoideae</taxon>
        <taxon>Cinchoneae</taxon>
        <taxon>Cinchona</taxon>
    </lineage>
</organism>
<feature type="transmembrane region" description="Helical" evidence="1">
    <location>
        <begin position="78"/>
        <end position="97"/>
    </location>
</feature>
<evidence type="ECO:0000259" key="2">
    <source>
        <dbReference type="PROSITE" id="PS50994"/>
    </source>
</evidence>
<dbReference type="Gene3D" id="3.30.420.10">
    <property type="entry name" value="Ribonuclease H-like superfamily/Ribonuclease H"/>
    <property type="match status" value="1"/>
</dbReference>
<protein>
    <recommendedName>
        <fullName evidence="2">Integrase catalytic domain-containing protein</fullName>
    </recommendedName>
</protein>
<gene>
    <name evidence="3" type="ORF">ACH5RR_001148</name>
</gene>
<dbReference type="PANTHER" id="PTHR35046">
    <property type="entry name" value="ZINC KNUCKLE (CCHC-TYPE) FAMILY PROTEIN"/>
    <property type="match status" value="1"/>
</dbReference>
<sequence>MKVIFSVRINCSFLIARCVNYFSGKHMVEVSWVILVMAKTIQMLKEHFFSHNMRMYIEPVCAKYHTFKKAKSKVNHKVFICLCLFQVTLGSMCYLPLPVPSHPWLDLSMDFVLGLPRTPKGHDSIFMVEDRLYEIAHFIPFNKTNDAMHVAELFFKEVVRLHGVPKTIVSDRDAKFLSQFWYVLWGNLGTKLLFSIACHP</sequence>
<keyword evidence="1" id="KW-1133">Transmembrane helix</keyword>
<comment type="caution">
    <text evidence="3">The sequence shown here is derived from an EMBL/GenBank/DDBJ whole genome shotgun (WGS) entry which is preliminary data.</text>
</comment>
<dbReference type="AlphaFoldDB" id="A0ABD3B2K9"/>